<organism evidence="3 4">
    <name type="scientific">Actinacidiphila bryophytorum</name>
    <dbReference type="NCBI Taxonomy" id="1436133"/>
    <lineage>
        <taxon>Bacteria</taxon>
        <taxon>Bacillati</taxon>
        <taxon>Actinomycetota</taxon>
        <taxon>Actinomycetes</taxon>
        <taxon>Kitasatosporales</taxon>
        <taxon>Streptomycetaceae</taxon>
        <taxon>Actinacidiphila</taxon>
    </lineage>
</organism>
<feature type="transmembrane region" description="Helical" evidence="2">
    <location>
        <begin position="46"/>
        <end position="63"/>
    </location>
</feature>
<comment type="caution">
    <text evidence="3">The sequence shown here is derived from an EMBL/GenBank/DDBJ whole genome shotgun (WGS) entry which is preliminary data.</text>
</comment>
<feature type="transmembrane region" description="Helical" evidence="2">
    <location>
        <begin position="181"/>
        <end position="203"/>
    </location>
</feature>
<gene>
    <name evidence="3" type="ORF">SBRY_40568</name>
</gene>
<evidence type="ECO:0000256" key="1">
    <source>
        <dbReference type="SAM" id="MobiDB-lite"/>
    </source>
</evidence>
<evidence type="ECO:0000313" key="3">
    <source>
        <dbReference type="EMBL" id="CAG7647055.1"/>
    </source>
</evidence>
<sequence>MTISTGAAPSTHTTAGALFRGFATGGVVGGSLAALVVGAVVESVPLFVTGWVLPVVYGLLYFLSGMPRRLREAAVEPCMALAKIESLEAVGAESGDVPVRFDLTVEPDGAAAFRVTTTDGINLVDLSDYRLGGIVVVRYPPQRPWRVRIVKRPPPQWQERAAGAAIDSAPKASTVSEPPEGCAVGLLALLGVLLGAAVVIALFRTELFDDTTTRPASTARPSASTTSSTTVVSSASGTVTLGPGQLFLDPGELRQAVDGLTAGKADGQALTVVVQERVLSVVFAPTGMQASGFDPRSLPYERFPALVEDARTTLGVHAPQSWQITATGLAGPVTLKVTVTGSTGAASLDADATGKVVRRFPAH</sequence>
<dbReference type="EMBL" id="CAJVAX010000018">
    <property type="protein sequence ID" value="CAG7647055.1"/>
    <property type="molecule type" value="Genomic_DNA"/>
</dbReference>
<evidence type="ECO:0000256" key="2">
    <source>
        <dbReference type="SAM" id="Phobius"/>
    </source>
</evidence>
<keyword evidence="2" id="KW-1133">Transmembrane helix</keyword>
<keyword evidence="2" id="KW-0472">Membrane</keyword>
<dbReference type="Proteomes" id="UP001153328">
    <property type="component" value="Unassembled WGS sequence"/>
</dbReference>
<name>A0A9W4H366_9ACTN</name>
<keyword evidence="2" id="KW-0812">Transmembrane</keyword>
<feature type="region of interest" description="Disordered" evidence="1">
    <location>
        <begin position="212"/>
        <end position="236"/>
    </location>
</feature>
<feature type="compositionally biased region" description="Low complexity" evidence="1">
    <location>
        <begin position="213"/>
        <end position="236"/>
    </location>
</feature>
<reference evidence="3" key="1">
    <citation type="submission" date="2021-06" db="EMBL/GenBank/DDBJ databases">
        <authorList>
            <person name="Arsene-Ploetze F."/>
        </authorList>
    </citation>
    <scope>NUCLEOTIDE SEQUENCE</scope>
    <source>
        <strain evidence="3">SBRY1</strain>
    </source>
</reference>
<protein>
    <submittedName>
        <fullName evidence="3">Uncharacterized protein</fullName>
    </submittedName>
</protein>
<feature type="transmembrane region" description="Helical" evidence="2">
    <location>
        <begin position="21"/>
        <end position="40"/>
    </location>
</feature>
<accession>A0A9W4H366</accession>
<dbReference type="AlphaFoldDB" id="A0A9W4H366"/>
<keyword evidence="4" id="KW-1185">Reference proteome</keyword>
<dbReference type="RefSeq" id="WP_205048823.1">
    <property type="nucleotide sequence ID" value="NZ_CAJVAX010000018.1"/>
</dbReference>
<evidence type="ECO:0000313" key="4">
    <source>
        <dbReference type="Proteomes" id="UP001153328"/>
    </source>
</evidence>
<proteinExistence type="predicted"/>